<evidence type="ECO:0000256" key="5">
    <source>
        <dbReference type="ARBA" id="ARBA00022692"/>
    </source>
</evidence>
<feature type="transmembrane region" description="Helical" evidence="9">
    <location>
        <begin position="161"/>
        <end position="180"/>
    </location>
</feature>
<evidence type="ECO:0000259" key="10">
    <source>
        <dbReference type="PROSITE" id="PS51012"/>
    </source>
</evidence>
<comment type="similarity">
    <text evidence="2 9">Belongs to the ABC-2 integral membrane protein family.</text>
</comment>
<dbReference type="PIRSF" id="PIRSF006648">
    <property type="entry name" value="DrrB"/>
    <property type="match status" value="1"/>
</dbReference>
<dbReference type="GO" id="GO:0140359">
    <property type="term" value="F:ABC-type transporter activity"/>
    <property type="evidence" value="ECO:0007669"/>
    <property type="project" value="InterPro"/>
</dbReference>
<dbReference type="PROSITE" id="PS51012">
    <property type="entry name" value="ABC_TM2"/>
    <property type="match status" value="1"/>
</dbReference>
<feature type="transmembrane region" description="Helical" evidence="9">
    <location>
        <begin position="21"/>
        <end position="42"/>
    </location>
</feature>
<dbReference type="Pfam" id="PF01061">
    <property type="entry name" value="ABC2_membrane"/>
    <property type="match status" value="1"/>
</dbReference>
<name>A0A919KXZ6_9ACTN</name>
<evidence type="ECO:0000256" key="1">
    <source>
        <dbReference type="ARBA" id="ARBA00004651"/>
    </source>
</evidence>
<dbReference type="GO" id="GO:0043190">
    <property type="term" value="C:ATP-binding cassette (ABC) transporter complex"/>
    <property type="evidence" value="ECO:0007669"/>
    <property type="project" value="InterPro"/>
</dbReference>
<keyword evidence="7 9" id="KW-0472">Membrane</keyword>
<dbReference type="EMBL" id="BNBO01000031">
    <property type="protein sequence ID" value="GHH76977.1"/>
    <property type="molecule type" value="Genomic_DNA"/>
</dbReference>
<evidence type="ECO:0000313" key="11">
    <source>
        <dbReference type="EMBL" id="GHH76977.1"/>
    </source>
</evidence>
<feature type="transmembrane region" description="Helical" evidence="9">
    <location>
        <begin position="222"/>
        <end position="240"/>
    </location>
</feature>
<dbReference type="InterPro" id="IPR047817">
    <property type="entry name" value="ABC2_TM_bact-type"/>
</dbReference>
<keyword evidence="6 9" id="KW-1133">Transmembrane helix</keyword>
<feature type="transmembrane region" description="Helical" evidence="9">
    <location>
        <begin position="54"/>
        <end position="74"/>
    </location>
</feature>
<keyword evidence="12" id="KW-1185">Reference proteome</keyword>
<dbReference type="PANTHER" id="PTHR30294:SF38">
    <property type="entry name" value="TRANSPORT PERMEASE PROTEIN"/>
    <property type="match status" value="1"/>
</dbReference>
<dbReference type="PANTHER" id="PTHR30294">
    <property type="entry name" value="MEMBRANE COMPONENT OF ABC TRANSPORTER YHHJ-RELATED"/>
    <property type="match status" value="1"/>
</dbReference>
<evidence type="ECO:0000256" key="8">
    <source>
        <dbReference type="ARBA" id="ARBA00023251"/>
    </source>
</evidence>
<feature type="transmembrane region" description="Helical" evidence="9">
    <location>
        <begin position="131"/>
        <end position="154"/>
    </location>
</feature>
<dbReference type="InterPro" id="IPR000412">
    <property type="entry name" value="ABC_2_transport"/>
</dbReference>
<keyword evidence="4 9" id="KW-1003">Cell membrane</keyword>
<reference evidence="11" key="2">
    <citation type="submission" date="2020-09" db="EMBL/GenBank/DDBJ databases">
        <authorList>
            <person name="Sun Q."/>
            <person name="Ohkuma M."/>
        </authorList>
    </citation>
    <scope>NUCLEOTIDE SEQUENCE</scope>
    <source>
        <strain evidence="11">JCM 4646</strain>
    </source>
</reference>
<dbReference type="GO" id="GO:0046677">
    <property type="term" value="P:response to antibiotic"/>
    <property type="evidence" value="ECO:0007669"/>
    <property type="project" value="UniProtKB-KW"/>
</dbReference>
<protein>
    <recommendedName>
        <fullName evidence="9">Transport permease protein</fullName>
    </recommendedName>
</protein>
<dbReference type="AlphaFoldDB" id="A0A919KXZ6"/>
<keyword evidence="5 9" id="KW-0812">Transmembrane</keyword>
<keyword evidence="8" id="KW-0046">Antibiotic resistance</keyword>
<evidence type="ECO:0000256" key="4">
    <source>
        <dbReference type="ARBA" id="ARBA00022475"/>
    </source>
</evidence>
<gene>
    <name evidence="11" type="ORF">GCM10018781_49400</name>
</gene>
<dbReference type="InterPro" id="IPR051449">
    <property type="entry name" value="ABC-2_transporter_component"/>
</dbReference>
<reference evidence="11" key="1">
    <citation type="journal article" date="2014" name="Int. J. Syst. Evol. Microbiol.">
        <title>Complete genome sequence of Corynebacterium casei LMG S-19264T (=DSM 44701T), isolated from a smear-ripened cheese.</title>
        <authorList>
            <consortium name="US DOE Joint Genome Institute (JGI-PGF)"/>
            <person name="Walter F."/>
            <person name="Albersmeier A."/>
            <person name="Kalinowski J."/>
            <person name="Ruckert C."/>
        </authorList>
    </citation>
    <scope>NUCLEOTIDE SEQUENCE</scope>
    <source>
        <strain evidence="11">JCM 4646</strain>
    </source>
</reference>
<feature type="domain" description="ABC transmembrane type-2" evidence="10">
    <location>
        <begin position="18"/>
        <end position="243"/>
    </location>
</feature>
<dbReference type="RefSeq" id="WP_190213085.1">
    <property type="nucleotide sequence ID" value="NZ_BNBO01000031.1"/>
</dbReference>
<evidence type="ECO:0000256" key="3">
    <source>
        <dbReference type="ARBA" id="ARBA00022448"/>
    </source>
</evidence>
<dbReference type="GeneID" id="95355313"/>
<evidence type="ECO:0000256" key="9">
    <source>
        <dbReference type="RuleBase" id="RU361157"/>
    </source>
</evidence>
<evidence type="ECO:0000313" key="12">
    <source>
        <dbReference type="Proteomes" id="UP000617734"/>
    </source>
</evidence>
<proteinExistence type="inferred from homology"/>
<comment type="caution">
    <text evidence="11">The sequence shown here is derived from an EMBL/GenBank/DDBJ whole genome shotgun (WGS) entry which is preliminary data.</text>
</comment>
<evidence type="ECO:0000256" key="2">
    <source>
        <dbReference type="ARBA" id="ARBA00007783"/>
    </source>
</evidence>
<evidence type="ECO:0000256" key="7">
    <source>
        <dbReference type="ARBA" id="ARBA00023136"/>
    </source>
</evidence>
<dbReference type="Proteomes" id="UP000617734">
    <property type="component" value="Unassembled WGS sequence"/>
</dbReference>
<keyword evidence="3 9" id="KW-0813">Transport</keyword>
<feature type="transmembrane region" description="Helical" evidence="9">
    <location>
        <begin position="95"/>
        <end position="119"/>
    </location>
</feature>
<organism evidence="11 12">
    <name type="scientific">Kitasatospora indigofera</name>
    <dbReference type="NCBI Taxonomy" id="67307"/>
    <lineage>
        <taxon>Bacteria</taxon>
        <taxon>Bacillati</taxon>
        <taxon>Actinomycetota</taxon>
        <taxon>Actinomycetes</taxon>
        <taxon>Kitasatosporales</taxon>
        <taxon>Streptomycetaceae</taxon>
        <taxon>Kitasatospora</taxon>
    </lineage>
</organism>
<comment type="subcellular location">
    <subcellularLocation>
        <location evidence="1 9">Cell membrane</location>
        <topology evidence="1 9">Multi-pass membrane protein</topology>
    </subcellularLocation>
</comment>
<accession>A0A919KXZ6</accession>
<dbReference type="InterPro" id="IPR013525">
    <property type="entry name" value="ABC2_TM"/>
</dbReference>
<evidence type="ECO:0000256" key="6">
    <source>
        <dbReference type="ARBA" id="ARBA00022989"/>
    </source>
</evidence>
<sequence length="245" mass="25675">MNLARTTATARRVLAQLRHDPRTIALLLVVPCLLLTLLRFMYDGQPQAFDRVGAALLGIFPLLVMFLVTSVAMLRERTTGTLERLLTMPLGKLDLLLGYALAFGVVALVQAALASALTLGLLGLDVAGPTWLLFAVALGDGLLGMALGLLVSAFAATEFQAVQFLPAVILPQLLLCGLFVPRDSMASGLRGLSDVLPLSYAVDAMSRITTTAGTGGPLLRDLAVIAGSALLALALGAATLRRRTA</sequence>